<geneLocation type="plasmid" evidence="2">
    <name>2</name>
</geneLocation>
<dbReference type="Proteomes" id="UP000010878">
    <property type="component" value="Plasmid 2"/>
</dbReference>
<dbReference type="HOGENOM" id="CLU_2010150_0_0_2"/>
<evidence type="ECO:0000313" key="2">
    <source>
        <dbReference type="EMBL" id="AGB39850.1"/>
    </source>
</evidence>
<feature type="region of interest" description="Disordered" evidence="1">
    <location>
        <begin position="79"/>
        <end position="108"/>
    </location>
</feature>
<organism evidence="2 3">
    <name type="scientific">Natronococcus occultus SP4</name>
    <dbReference type="NCBI Taxonomy" id="694430"/>
    <lineage>
        <taxon>Archaea</taxon>
        <taxon>Methanobacteriati</taxon>
        <taxon>Methanobacteriota</taxon>
        <taxon>Stenosarchaea group</taxon>
        <taxon>Halobacteria</taxon>
        <taxon>Halobacteriales</taxon>
        <taxon>Natrialbaceae</taxon>
        <taxon>Natronococcus</taxon>
    </lineage>
</organism>
<reference evidence="2 3" key="1">
    <citation type="submission" date="2012-11" db="EMBL/GenBank/DDBJ databases">
        <title>FINISHED of Natronococcus occultus SP4, DSM 3396.</title>
        <authorList>
            <consortium name="DOE Joint Genome Institute"/>
            <person name="Eisen J."/>
            <person name="Huntemann M."/>
            <person name="Wei C.-L."/>
            <person name="Han J."/>
            <person name="Detter J.C."/>
            <person name="Han C."/>
            <person name="Tapia R."/>
            <person name="Chen A."/>
            <person name="Kyrpides N."/>
            <person name="Mavromatis K."/>
            <person name="Markowitz V."/>
            <person name="Szeto E."/>
            <person name="Ivanova N."/>
            <person name="Mikhailova N."/>
            <person name="Ovchinnikova G."/>
            <person name="Pagani I."/>
            <person name="Pati A."/>
            <person name="Goodwin L."/>
            <person name="Nordberg H.P."/>
            <person name="Cantor M.N."/>
            <person name="Hua S.X."/>
            <person name="Woyke T."/>
            <person name="Eisen J."/>
            <person name="Klenk H.-P."/>
            <person name="Klenk H.-P."/>
        </authorList>
    </citation>
    <scope>NUCLEOTIDE SEQUENCE [LARGE SCALE GENOMIC DNA]</scope>
    <source>
        <strain evidence="2 3">SP4</strain>
        <plasmid evidence="3">Plasmid 2</plasmid>
    </source>
</reference>
<accession>L0K5Q3</accession>
<keyword evidence="2" id="KW-0614">Plasmid</keyword>
<dbReference type="KEGG" id="nou:Natoc_4142"/>
<dbReference type="GeneID" id="14405869"/>
<evidence type="ECO:0000256" key="1">
    <source>
        <dbReference type="SAM" id="MobiDB-lite"/>
    </source>
</evidence>
<dbReference type="EMBL" id="CP003931">
    <property type="protein sequence ID" value="AGB39850.1"/>
    <property type="molecule type" value="Genomic_DNA"/>
</dbReference>
<evidence type="ECO:0000313" key="3">
    <source>
        <dbReference type="Proteomes" id="UP000010878"/>
    </source>
</evidence>
<protein>
    <submittedName>
        <fullName evidence="2">Uncharacterized protein</fullName>
    </submittedName>
</protein>
<name>L0K5Q3_9EURY</name>
<dbReference type="RefSeq" id="WP_015323281.1">
    <property type="nucleotide sequence ID" value="NC_019976.1"/>
</dbReference>
<feature type="compositionally biased region" description="Basic residues" evidence="1">
    <location>
        <begin position="89"/>
        <end position="98"/>
    </location>
</feature>
<proteinExistence type="predicted"/>
<keyword evidence="3" id="KW-1185">Reference proteome</keyword>
<sequence>MFREHGRDSVPVLEACRIAIVPNDDRDLGGETEQFVFDVDSEEAIPVEVQLAVTVGSVETVVPDLTQGLLATKATVRRTRNRFGNPRNPHLHPRRQSHGRSLGKSQKRTTVIVTTRTAVWPVV</sequence>
<gene>
    <name evidence="2" type="ORF">Natoc_4142</name>
</gene>
<dbReference type="AlphaFoldDB" id="L0K5Q3"/>